<gene>
    <name evidence="4" type="ORF">I0K15_19085</name>
</gene>
<evidence type="ECO:0000256" key="1">
    <source>
        <dbReference type="ARBA" id="ARBA00023125"/>
    </source>
</evidence>
<keyword evidence="1 2" id="KW-0238">DNA-binding</keyword>
<feature type="DNA-binding region" description="H-T-H motif" evidence="2">
    <location>
        <begin position="38"/>
        <end position="57"/>
    </location>
</feature>
<dbReference type="InterPro" id="IPR001647">
    <property type="entry name" value="HTH_TetR"/>
</dbReference>
<dbReference type="GO" id="GO:0003700">
    <property type="term" value="F:DNA-binding transcription factor activity"/>
    <property type="evidence" value="ECO:0007669"/>
    <property type="project" value="TreeGrafter"/>
</dbReference>
<protein>
    <submittedName>
        <fullName evidence="4">TetR family transcriptional regulator</fullName>
    </submittedName>
</protein>
<dbReference type="KEGG" id="poz:I0K15_19085"/>
<dbReference type="EMBL" id="CP064942">
    <property type="protein sequence ID" value="QPH53852.1"/>
    <property type="molecule type" value="Genomic_DNA"/>
</dbReference>
<dbReference type="Proteomes" id="UP000594800">
    <property type="component" value="Chromosome"/>
</dbReference>
<name>A0A7S9LRA5_9RHOB</name>
<dbReference type="InterPro" id="IPR041483">
    <property type="entry name" value="TetR_C_34"/>
</dbReference>
<dbReference type="RefSeq" id="WP_196103061.1">
    <property type="nucleotide sequence ID" value="NZ_CP064942.1"/>
</dbReference>
<dbReference type="AlphaFoldDB" id="A0A7S9LRA5"/>
<evidence type="ECO:0000256" key="2">
    <source>
        <dbReference type="PROSITE-ProRule" id="PRU00335"/>
    </source>
</evidence>
<feature type="domain" description="HTH tetR-type" evidence="3">
    <location>
        <begin position="15"/>
        <end position="75"/>
    </location>
</feature>
<dbReference type="PRINTS" id="PR00455">
    <property type="entry name" value="HTHTETR"/>
</dbReference>
<organism evidence="4 5">
    <name type="scientific">Pontivivens ytuae</name>
    <dbReference type="NCBI Taxonomy" id="2789856"/>
    <lineage>
        <taxon>Bacteria</taxon>
        <taxon>Pseudomonadati</taxon>
        <taxon>Pseudomonadota</taxon>
        <taxon>Alphaproteobacteria</taxon>
        <taxon>Rhodobacterales</taxon>
        <taxon>Paracoccaceae</taxon>
        <taxon>Pontivivens</taxon>
    </lineage>
</organism>
<dbReference type="InterPro" id="IPR050109">
    <property type="entry name" value="HTH-type_TetR-like_transc_reg"/>
</dbReference>
<dbReference type="Pfam" id="PF00440">
    <property type="entry name" value="TetR_N"/>
    <property type="match status" value="1"/>
</dbReference>
<dbReference type="PROSITE" id="PS50977">
    <property type="entry name" value="HTH_TETR_2"/>
    <property type="match status" value="1"/>
</dbReference>
<dbReference type="GO" id="GO:0000976">
    <property type="term" value="F:transcription cis-regulatory region binding"/>
    <property type="evidence" value="ECO:0007669"/>
    <property type="project" value="TreeGrafter"/>
</dbReference>
<sequence>MTKMFQRARSPEHKEVRRRMILDAAARVLERDGFNGTSLNAIAQEAGVVKSGLYRYFESREEILLELLVADVQDLCNAFEQRIDGQSSVSHVADVMAECFIERPQLCLLTSRMASVLEHNITGDTIRGMKRRLNACSAQVADSLCRAIPHWQPEEAHRGLMMLYMMIAGLYPMTHPPEHVAVVLREPEFCDNVPDFEPTVRFAAQAMLRGIENIAQERRAVL</sequence>
<reference evidence="4 5" key="1">
    <citation type="submission" date="2020-11" db="EMBL/GenBank/DDBJ databases">
        <title>Description of Pontivivens ytuae sp. nov. isolated from deep sea sediment of Mariana Trench.</title>
        <authorList>
            <person name="Wang Z."/>
            <person name="Sun Q.-L."/>
            <person name="Xu X.-D."/>
            <person name="Tang Y.-Z."/>
            <person name="Zhang J."/>
        </authorList>
    </citation>
    <scope>NUCLEOTIDE SEQUENCE [LARGE SCALE GENOMIC DNA]</scope>
    <source>
        <strain evidence="4 5">MT2928</strain>
    </source>
</reference>
<dbReference type="PANTHER" id="PTHR30055:SF178">
    <property type="entry name" value="POSSIBLE TRANSCRIPTIONAL REGULATORY PROTEIN"/>
    <property type="match status" value="1"/>
</dbReference>
<dbReference type="Gene3D" id="1.10.357.10">
    <property type="entry name" value="Tetracycline Repressor, domain 2"/>
    <property type="match status" value="1"/>
</dbReference>
<dbReference type="InterPro" id="IPR009057">
    <property type="entry name" value="Homeodomain-like_sf"/>
</dbReference>
<evidence type="ECO:0000313" key="5">
    <source>
        <dbReference type="Proteomes" id="UP000594800"/>
    </source>
</evidence>
<dbReference type="Pfam" id="PF17929">
    <property type="entry name" value="TetR_C_34"/>
    <property type="match status" value="1"/>
</dbReference>
<proteinExistence type="predicted"/>
<dbReference type="SUPFAM" id="SSF46689">
    <property type="entry name" value="Homeodomain-like"/>
    <property type="match status" value="1"/>
</dbReference>
<keyword evidence="5" id="KW-1185">Reference proteome</keyword>
<evidence type="ECO:0000259" key="3">
    <source>
        <dbReference type="PROSITE" id="PS50977"/>
    </source>
</evidence>
<dbReference type="PANTHER" id="PTHR30055">
    <property type="entry name" value="HTH-TYPE TRANSCRIPTIONAL REGULATOR RUTR"/>
    <property type="match status" value="1"/>
</dbReference>
<evidence type="ECO:0000313" key="4">
    <source>
        <dbReference type="EMBL" id="QPH53852.1"/>
    </source>
</evidence>
<accession>A0A7S9LRA5</accession>